<dbReference type="Proteomes" id="UP000689195">
    <property type="component" value="Unassembled WGS sequence"/>
</dbReference>
<gene>
    <name evidence="1" type="ORF">PPENT_87.1.T1370130</name>
</gene>
<keyword evidence="2" id="KW-1185">Reference proteome</keyword>
<name>A0A8S1XVH6_9CILI</name>
<dbReference type="EMBL" id="CAJJDO010000137">
    <property type="protein sequence ID" value="CAD8204538.1"/>
    <property type="molecule type" value="Genomic_DNA"/>
</dbReference>
<protein>
    <submittedName>
        <fullName evidence="1">Uncharacterized protein</fullName>
    </submittedName>
</protein>
<evidence type="ECO:0000313" key="2">
    <source>
        <dbReference type="Proteomes" id="UP000689195"/>
    </source>
</evidence>
<dbReference type="AlphaFoldDB" id="A0A8S1XVH6"/>
<evidence type="ECO:0000313" key="1">
    <source>
        <dbReference type="EMBL" id="CAD8204538.1"/>
    </source>
</evidence>
<comment type="caution">
    <text evidence="1">The sequence shown here is derived from an EMBL/GenBank/DDBJ whole genome shotgun (WGS) entry which is preliminary data.</text>
</comment>
<reference evidence="1" key="1">
    <citation type="submission" date="2021-01" db="EMBL/GenBank/DDBJ databases">
        <authorList>
            <consortium name="Genoscope - CEA"/>
            <person name="William W."/>
        </authorList>
    </citation>
    <scope>NUCLEOTIDE SEQUENCE</scope>
</reference>
<accession>A0A8S1XVH6</accession>
<sequence>MFKDLEDYMRNQSFSVNKVRKPIIFKDLLEYQSIILYHR</sequence>
<proteinExistence type="predicted"/>
<organism evidence="1 2">
    <name type="scientific">Paramecium pentaurelia</name>
    <dbReference type="NCBI Taxonomy" id="43138"/>
    <lineage>
        <taxon>Eukaryota</taxon>
        <taxon>Sar</taxon>
        <taxon>Alveolata</taxon>
        <taxon>Ciliophora</taxon>
        <taxon>Intramacronucleata</taxon>
        <taxon>Oligohymenophorea</taxon>
        <taxon>Peniculida</taxon>
        <taxon>Parameciidae</taxon>
        <taxon>Paramecium</taxon>
    </lineage>
</organism>